<dbReference type="PANTHER" id="PTHR33705:SF2">
    <property type="entry name" value="PHOSPHOCARRIER PROTEIN NPR"/>
    <property type="match status" value="1"/>
</dbReference>
<dbReference type="PANTHER" id="PTHR33705">
    <property type="entry name" value="PHOSPHOCARRIER PROTEIN HPR"/>
    <property type="match status" value="1"/>
</dbReference>
<dbReference type="InterPro" id="IPR000032">
    <property type="entry name" value="HPr-like"/>
</dbReference>
<dbReference type="EMBL" id="JACOPR010000003">
    <property type="protein sequence ID" value="MBC5730608.1"/>
    <property type="molecule type" value="Genomic_DNA"/>
</dbReference>
<dbReference type="Proteomes" id="UP000660021">
    <property type="component" value="Unassembled WGS sequence"/>
</dbReference>
<evidence type="ECO:0000313" key="6">
    <source>
        <dbReference type="Proteomes" id="UP000660021"/>
    </source>
</evidence>
<dbReference type="PRINTS" id="PR00107">
    <property type="entry name" value="PHOSPHOCPHPR"/>
</dbReference>
<dbReference type="InterPro" id="IPR050399">
    <property type="entry name" value="HPr"/>
</dbReference>
<name>A0ABR7HSX5_9FIRM</name>
<keyword evidence="6" id="KW-1185">Reference proteome</keyword>
<evidence type="ECO:0000256" key="1">
    <source>
        <dbReference type="ARBA" id="ARBA00004496"/>
    </source>
</evidence>
<comment type="caution">
    <text evidence="5">The sequence shown here is derived from an EMBL/GenBank/DDBJ whole genome shotgun (WGS) entry which is preliminary data.</text>
</comment>
<dbReference type="PROSITE" id="PS51350">
    <property type="entry name" value="PTS_HPR_DOM"/>
    <property type="match status" value="1"/>
</dbReference>
<evidence type="ECO:0000256" key="3">
    <source>
        <dbReference type="ARBA" id="ARBA00022683"/>
    </source>
</evidence>
<dbReference type="CDD" id="cd00367">
    <property type="entry name" value="PTS-HPr_like"/>
    <property type="match status" value="1"/>
</dbReference>
<feature type="domain" description="HPr" evidence="4">
    <location>
        <begin position="1"/>
        <end position="85"/>
    </location>
</feature>
<keyword evidence="3" id="KW-0598">Phosphotransferase system</keyword>
<comment type="subcellular location">
    <subcellularLocation>
        <location evidence="1">Cytoplasm</location>
    </subcellularLocation>
</comment>
<dbReference type="RefSeq" id="WP_180956748.1">
    <property type="nucleotide sequence ID" value="NZ_JACOPR010000003.1"/>
</dbReference>
<dbReference type="InterPro" id="IPR035895">
    <property type="entry name" value="HPr-like_sf"/>
</dbReference>
<evidence type="ECO:0000259" key="4">
    <source>
        <dbReference type="PROSITE" id="PS51350"/>
    </source>
</evidence>
<evidence type="ECO:0000256" key="2">
    <source>
        <dbReference type="ARBA" id="ARBA00022490"/>
    </source>
</evidence>
<dbReference type="NCBIfam" id="TIGR01003">
    <property type="entry name" value="PTS_HPr_family"/>
    <property type="match status" value="1"/>
</dbReference>
<proteinExistence type="predicted"/>
<sequence>MKEYVYTVKSSLGMHARPAGMFVKLAKQCESVIEVCKGDKRVNVSRILAVMGMGIQQGDTITLTVEGPDEETVFPQLRQICEENL</sequence>
<dbReference type="Gene3D" id="3.30.1340.10">
    <property type="entry name" value="HPr-like"/>
    <property type="match status" value="1"/>
</dbReference>
<keyword evidence="2" id="KW-0963">Cytoplasm</keyword>
<accession>A0ABR7HSX5</accession>
<protein>
    <submittedName>
        <fullName evidence="5">HPr family phosphocarrier protein</fullName>
    </submittedName>
</protein>
<organism evidence="5 6">
    <name type="scientific">Pseudoflavonifractor hominis</name>
    <dbReference type="NCBI Taxonomy" id="2763059"/>
    <lineage>
        <taxon>Bacteria</taxon>
        <taxon>Bacillati</taxon>
        <taxon>Bacillota</taxon>
        <taxon>Clostridia</taxon>
        <taxon>Eubacteriales</taxon>
        <taxon>Oscillospiraceae</taxon>
        <taxon>Pseudoflavonifractor</taxon>
    </lineage>
</organism>
<dbReference type="SUPFAM" id="SSF55594">
    <property type="entry name" value="HPr-like"/>
    <property type="match status" value="1"/>
</dbReference>
<reference evidence="5 6" key="1">
    <citation type="submission" date="2020-08" db="EMBL/GenBank/DDBJ databases">
        <title>Genome public.</title>
        <authorList>
            <person name="Liu C."/>
            <person name="Sun Q."/>
        </authorList>
    </citation>
    <scope>NUCLEOTIDE SEQUENCE [LARGE SCALE GENOMIC DNA]</scope>
    <source>
        <strain evidence="5 6">New-38</strain>
    </source>
</reference>
<evidence type="ECO:0000313" key="5">
    <source>
        <dbReference type="EMBL" id="MBC5730608.1"/>
    </source>
</evidence>
<gene>
    <name evidence="5" type="ORF">H8S34_07135</name>
</gene>
<dbReference type="Pfam" id="PF00381">
    <property type="entry name" value="PTS-HPr"/>
    <property type="match status" value="1"/>
</dbReference>